<evidence type="ECO:0000256" key="2">
    <source>
        <dbReference type="SAM" id="SignalP"/>
    </source>
</evidence>
<protein>
    <submittedName>
        <fullName evidence="4">Nuclear transport factor 2 family protein</fullName>
    </submittedName>
</protein>
<dbReference type="InterPro" id="IPR032710">
    <property type="entry name" value="NTF2-like_dom_sf"/>
</dbReference>
<sequence length="472" mass="49735">MNTKPQRLLLFFCLLAGSYTAQAKADAACTAALPETMRAARIQAAGGPEALRVERVPLPAVGAGDVLVRVRYASVNPVDWKLQESGRLNFPATPGGDFAGEVVGLGAGVSGVACGDLVAGVVDQRARSGSYAEYVAVPATEIVPKPAAFTLQEAAAYPTVSIAAWRYMVLAAGLKAGERVLIHGGAGGVGTVAVQIAKARGAYVITTASARNHDYVRSLGADEAIDYRSTRFEDVVKNVDVVIDTIGGDTLARSGQVLRDGGRLVSMTARIPEAMCADGRIVCPATPPWDVRQGLEGVAPLIAAGKLQINIDGIYTLDNIAAAQQHNRSGSTRGKVVVDMSSGADAAAGEGVAAARVPLQAYLDGHATGQARHFRRAFAADALLVGHKDGKYRQWPASEYIAQSASGQPPRDEARRQRRIRSITVTGDVATAVLELDYPDMKAIDHMSVLKYGDEWRIAVKAYDAHTPEAPQ</sequence>
<proteinExistence type="predicted"/>
<dbReference type="CDD" id="cd05289">
    <property type="entry name" value="MDR_like_2"/>
    <property type="match status" value="1"/>
</dbReference>
<dbReference type="InterPro" id="IPR020843">
    <property type="entry name" value="ER"/>
</dbReference>
<dbReference type="InterPro" id="IPR036291">
    <property type="entry name" value="NAD(P)-bd_dom_sf"/>
</dbReference>
<dbReference type="PANTHER" id="PTHR11695:SF294">
    <property type="entry name" value="RETICULON-4-INTERACTING PROTEIN 1, MITOCHONDRIAL"/>
    <property type="match status" value="1"/>
</dbReference>
<evidence type="ECO:0000313" key="4">
    <source>
        <dbReference type="EMBL" id="MCQ4166355.1"/>
    </source>
</evidence>
<dbReference type="SMART" id="SM00829">
    <property type="entry name" value="PKS_ER"/>
    <property type="match status" value="1"/>
</dbReference>
<dbReference type="RefSeq" id="WP_255915545.1">
    <property type="nucleotide sequence ID" value="NZ_JANFQO010000016.1"/>
</dbReference>
<name>A0ABT1QVP8_9GAMM</name>
<dbReference type="EMBL" id="JANFQO010000016">
    <property type="protein sequence ID" value="MCQ4166355.1"/>
    <property type="molecule type" value="Genomic_DNA"/>
</dbReference>
<dbReference type="InterPro" id="IPR039437">
    <property type="entry name" value="FrzH/put_lumazine-bd"/>
</dbReference>
<gene>
    <name evidence="4" type="ORF">NM961_16675</name>
</gene>
<comment type="caution">
    <text evidence="4">The sequence shown here is derived from an EMBL/GenBank/DDBJ whole genome shotgun (WGS) entry which is preliminary data.</text>
</comment>
<dbReference type="InterPro" id="IPR013154">
    <property type="entry name" value="ADH-like_N"/>
</dbReference>
<dbReference type="Gene3D" id="3.90.180.10">
    <property type="entry name" value="Medium-chain alcohol dehydrogenases, catalytic domain"/>
    <property type="match status" value="1"/>
</dbReference>
<dbReference type="Gene3D" id="3.10.450.50">
    <property type="match status" value="1"/>
</dbReference>
<feature type="chain" id="PRO_5046860889" evidence="2">
    <location>
        <begin position="24"/>
        <end position="472"/>
    </location>
</feature>
<keyword evidence="2" id="KW-0732">Signal</keyword>
<dbReference type="PANTHER" id="PTHR11695">
    <property type="entry name" value="ALCOHOL DEHYDROGENASE RELATED"/>
    <property type="match status" value="1"/>
</dbReference>
<dbReference type="Pfam" id="PF08240">
    <property type="entry name" value="ADH_N"/>
    <property type="match status" value="1"/>
</dbReference>
<organism evidence="4 5">
    <name type="scientific">Tahibacter harae</name>
    <dbReference type="NCBI Taxonomy" id="2963937"/>
    <lineage>
        <taxon>Bacteria</taxon>
        <taxon>Pseudomonadati</taxon>
        <taxon>Pseudomonadota</taxon>
        <taxon>Gammaproteobacteria</taxon>
        <taxon>Lysobacterales</taxon>
        <taxon>Rhodanobacteraceae</taxon>
        <taxon>Tahibacter</taxon>
    </lineage>
</organism>
<dbReference type="Pfam" id="PF13602">
    <property type="entry name" value="ADH_zinc_N_2"/>
    <property type="match status" value="1"/>
</dbReference>
<dbReference type="InterPro" id="IPR002364">
    <property type="entry name" value="Quin_OxRdtase/zeta-crystal_CS"/>
</dbReference>
<dbReference type="InterPro" id="IPR011032">
    <property type="entry name" value="GroES-like_sf"/>
</dbReference>
<feature type="signal peptide" evidence="2">
    <location>
        <begin position="1"/>
        <end position="23"/>
    </location>
</feature>
<feature type="domain" description="Enoyl reductase (ER)" evidence="3">
    <location>
        <begin position="46"/>
        <end position="338"/>
    </location>
</feature>
<evidence type="ECO:0000256" key="1">
    <source>
        <dbReference type="ARBA" id="ARBA00023002"/>
    </source>
</evidence>
<keyword evidence="5" id="KW-1185">Reference proteome</keyword>
<evidence type="ECO:0000259" key="3">
    <source>
        <dbReference type="SMART" id="SM00829"/>
    </source>
</evidence>
<dbReference type="SUPFAM" id="SSF51735">
    <property type="entry name" value="NAD(P)-binding Rossmann-fold domains"/>
    <property type="match status" value="1"/>
</dbReference>
<dbReference type="InterPro" id="IPR050700">
    <property type="entry name" value="YIM1/Zinc_Alcohol_DH_Fams"/>
</dbReference>
<dbReference type="SUPFAM" id="SSF50129">
    <property type="entry name" value="GroES-like"/>
    <property type="match status" value="1"/>
</dbReference>
<dbReference type="Pfam" id="PF12893">
    <property type="entry name" value="Lumazine_bd_2"/>
    <property type="match status" value="1"/>
</dbReference>
<accession>A0ABT1QVP8</accession>
<dbReference type="PROSITE" id="PS01162">
    <property type="entry name" value="QOR_ZETA_CRYSTAL"/>
    <property type="match status" value="1"/>
</dbReference>
<dbReference type="Proteomes" id="UP001165498">
    <property type="component" value="Unassembled WGS sequence"/>
</dbReference>
<evidence type="ECO:0000313" key="5">
    <source>
        <dbReference type="Proteomes" id="UP001165498"/>
    </source>
</evidence>
<dbReference type="SUPFAM" id="SSF54427">
    <property type="entry name" value="NTF2-like"/>
    <property type="match status" value="1"/>
</dbReference>
<reference evidence="4" key="1">
    <citation type="submission" date="2022-07" db="EMBL/GenBank/DDBJ databases">
        <title>Tahibacter sp., a new gammaproteobacterium isolated from the silt sample collected at pig farm.</title>
        <authorList>
            <person name="Chen H."/>
        </authorList>
    </citation>
    <scope>NUCLEOTIDE SEQUENCE</scope>
    <source>
        <strain evidence="4">P2K</strain>
    </source>
</reference>
<dbReference type="Gene3D" id="3.40.50.720">
    <property type="entry name" value="NAD(P)-binding Rossmann-like Domain"/>
    <property type="match status" value="1"/>
</dbReference>
<keyword evidence="1" id="KW-0560">Oxidoreductase</keyword>